<protein>
    <submittedName>
        <fullName evidence="2">Uncharacterized protein</fullName>
    </submittedName>
</protein>
<proteinExistence type="predicted"/>
<name>A0A6A5RP88_9PLEO</name>
<feature type="region of interest" description="Disordered" evidence="1">
    <location>
        <begin position="287"/>
        <end position="398"/>
    </location>
</feature>
<sequence length="442" mass="49230">MFNSRSVLSTGQKLVGLLSGSSETTDDGFNIQVGRSVSAQTIYIPHCVLGLCPILSDRLLPGCRIVNADSVVFTIVIEHLRSISIFGLISFSAPGHLSKLTSGEQPLLNFAKAWHVLDMLRKPALQDKLLKIYRTYYMKCLEDRNHRQQDLEPSELKPLDSEPFVYVRNYVGYHSKAERFLIDFHAGLMQKQKQLRRSDFKSLPPEIAVLVRDRWLELCGRVRKDSHHSDFNRDRIVASDPCYKVTKNEAIQHGNFEIQYLHEGTSGTFGLNPPLSSSTLANLQASRINSTGTNPSPGDSARSSELPQEPTLENPFAQATLEQKRRKRREPSSSVSPTRLPSSLGTPAVGRRSSIAIRSGCRQSRNQASRRSSVSFASDPPSQAPLMSDSPGRRSWSRDIGDVAAMDGESVHDLSAPNLHWNDLPTDQRREYGVFSALDFAA</sequence>
<dbReference type="RefSeq" id="XP_033448358.1">
    <property type="nucleotide sequence ID" value="XM_033595508.1"/>
</dbReference>
<gene>
    <name evidence="2" type="ORF">M421DRAFT_5752</name>
</gene>
<reference evidence="2" key="1">
    <citation type="journal article" date="2020" name="Stud. Mycol.">
        <title>101 Dothideomycetes genomes: a test case for predicting lifestyles and emergence of pathogens.</title>
        <authorList>
            <person name="Haridas S."/>
            <person name="Albert R."/>
            <person name="Binder M."/>
            <person name="Bloem J."/>
            <person name="Labutti K."/>
            <person name="Salamov A."/>
            <person name="Andreopoulos B."/>
            <person name="Baker S."/>
            <person name="Barry K."/>
            <person name="Bills G."/>
            <person name="Bluhm B."/>
            <person name="Cannon C."/>
            <person name="Castanera R."/>
            <person name="Culley D."/>
            <person name="Daum C."/>
            <person name="Ezra D."/>
            <person name="Gonzalez J."/>
            <person name="Henrissat B."/>
            <person name="Kuo A."/>
            <person name="Liang C."/>
            <person name="Lipzen A."/>
            <person name="Lutzoni F."/>
            <person name="Magnuson J."/>
            <person name="Mondo S."/>
            <person name="Nolan M."/>
            <person name="Ohm R."/>
            <person name="Pangilinan J."/>
            <person name="Park H.-J."/>
            <person name="Ramirez L."/>
            <person name="Alfaro M."/>
            <person name="Sun H."/>
            <person name="Tritt A."/>
            <person name="Yoshinaga Y."/>
            <person name="Zwiers L.-H."/>
            <person name="Turgeon B."/>
            <person name="Goodwin S."/>
            <person name="Spatafora J."/>
            <person name="Crous P."/>
            <person name="Grigoriev I."/>
        </authorList>
    </citation>
    <scope>NUCLEOTIDE SEQUENCE</scope>
    <source>
        <strain evidence="2">CBS 183.55</strain>
    </source>
</reference>
<evidence type="ECO:0000313" key="3">
    <source>
        <dbReference type="Proteomes" id="UP000800082"/>
    </source>
</evidence>
<feature type="compositionally biased region" description="Polar residues" evidence="1">
    <location>
        <begin position="287"/>
        <end position="306"/>
    </location>
</feature>
<organism evidence="2 3">
    <name type="scientific">Didymella exigua CBS 183.55</name>
    <dbReference type="NCBI Taxonomy" id="1150837"/>
    <lineage>
        <taxon>Eukaryota</taxon>
        <taxon>Fungi</taxon>
        <taxon>Dikarya</taxon>
        <taxon>Ascomycota</taxon>
        <taxon>Pezizomycotina</taxon>
        <taxon>Dothideomycetes</taxon>
        <taxon>Pleosporomycetidae</taxon>
        <taxon>Pleosporales</taxon>
        <taxon>Pleosporineae</taxon>
        <taxon>Didymellaceae</taxon>
        <taxon>Didymella</taxon>
    </lineage>
</organism>
<dbReference type="GeneID" id="54353175"/>
<evidence type="ECO:0000256" key="1">
    <source>
        <dbReference type="SAM" id="MobiDB-lite"/>
    </source>
</evidence>
<dbReference type="OrthoDB" id="3794105at2759"/>
<evidence type="ECO:0000313" key="2">
    <source>
        <dbReference type="EMBL" id="KAF1928106.1"/>
    </source>
</evidence>
<dbReference type="Proteomes" id="UP000800082">
    <property type="component" value="Unassembled WGS sequence"/>
</dbReference>
<dbReference type="AlphaFoldDB" id="A0A6A5RP88"/>
<accession>A0A6A5RP88</accession>
<feature type="compositionally biased region" description="Low complexity" evidence="1">
    <location>
        <begin position="332"/>
        <end position="343"/>
    </location>
</feature>
<dbReference type="EMBL" id="ML978970">
    <property type="protein sequence ID" value="KAF1928106.1"/>
    <property type="molecule type" value="Genomic_DNA"/>
</dbReference>
<keyword evidence="3" id="KW-1185">Reference proteome</keyword>
<feature type="compositionally biased region" description="Low complexity" evidence="1">
    <location>
        <begin position="362"/>
        <end position="375"/>
    </location>
</feature>